<dbReference type="EMBL" id="BSFJ01000002">
    <property type="protein sequence ID" value="GLK70272.1"/>
    <property type="molecule type" value="Genomic_DNA"/>
</dbReference>
<evidence type="ECO:0000256" key="2">
    <source>
        <dbReference type="SAM" id="Phobius"/>
    </source>
</evidence>
<proteinExistence type="predicted"/>
<reference evidence="3" key="1">
    <citation type="journal article" date="2014" name="Int. J. Syst. Evol. Microbiol.">
        <title>Complete genome sequence of Corynebacterium casei LMG S-19264T (=DSM 44701T), isolated from a smear-ripened cheese.</title>
        <authorList>
            <consortium name="US DOE Joint Genome Institute (JGI-PGF)"/>
            <person name="Walter F."/>
            <person name="Albersmeier A."/>
            <person name="Kalinowski J."/>
            <person name="Ruckert C."/>
        </authorList>
    </citation>
    <scope>NUCLEOTIDE SEQUENCE</scope>
    <source>
        <strain evidence="3">VKM B-2484</strain>
    </source>
</reference>
<keyword evidence="2" id="KW-0812">Transmembrane</keyword>
<protein>
    <recommendedName>
        <fullName evidence="5">YHS domain-containing protein</fullName>
    </recommendedName>
</protein>
<comment type="caution">
    <text evidence="3">The sequence shown here is derived from an EMBL/GenBank/DDBJ whole genome shotgun (WGS) entry which is preliminary data.</text>
</comment>
<keyword evidence="2" id="KW-0472">Membrane</keyword>
<feature type="region of interest" description="Disordered" evidence="1">
    <location>
        <begin position="90"/>
        <end position="124"/>
    </location>
</feature>
<keyword evidence="4" id="KW-1185">Reference proteome</keyword>
<feature type="region of interest" description="Disordered" evidence="1">
    <location>
        <begin position="28"/>
        <end position="71"/>
    </location>
</feature>
<feature type="compositionally biased region" description="Low complexity" evidence="1">
    <location>
        <begin position="59"/>
        <end position="71"/>
    </location>
</feature>
<dbReference type="AlphaFoldDB" id="A0A9W6MXU8"/>
<accession>A0A9W6MXU8</accession>
<organism evidence="3 4">
    <name type="scientific">Ancylobacter dichloromethanicus</name>
    <dbReference type="NCBI Taxonomy" id="518825"/>
    <lineage>
        <taxon>Bacteria</taxon>
        <taxon>Pseudomonadati</taxon>
        <taxon>Pseudomonadota</taxon>
        <taxon>Alphaproteobacteria</taxon>
        <taxon>Hyphomicrobiales</taxon>
        <taxon>Xanthobacteraceae</taxon>
        <taxon>Ancylobacter</taxon>
    </lineage>
</organism>
<keyword evidence="2" id="KW-1133">Transmembrane helix</keyword>
<feature type="transmembrane region" description="Helical" evidence="2">
    <location>
        <begin position="6"/>
        <end position="26"/>
    </location>
</feature>
<sequence>MDWISQNWIWIALAIGAFFFMTRMGGRGMGRSARHSHGSGKDGPPSDAGAGPRSVLDPVSRQSVSGSSSISSVYRDRAYFFESRENREAFEADPEKYLTGTAASGQAIDNQRDDNHPQHHRHGC</sequence>
<dbReference type="RefSeq" id="WP_213375290.1">
    <property type="nucleotide sequence ID" value="NZ_BSFJ01000002.1"/>
</dbReference>
<dbReference type="Proteomes" id="UP001143370">
    <property type="component" value="Unassembled WGS sequence"/>
</dbReference>
<evidence type="ECO:0000256" key="1">
    <source>
        <dbReference type="SAM" id="MobiDB-lite"/>
    </source>
</evidence>
<name>A0A9W6MXU8_9HYPH</name>
<evidence type="ECO:0000313" key="3">
    <source>
        <dbReference type="EMBL" id="GLK70272.1"/>
    </source>
</evidence>
<reference evidence="3" key="2">
    <citation type="submission" date="2023-01" db="EMBL/GenBank/DDBJ databases">
        <authorList>
            <person name="Sun Q."/>
            <person name="Evtushenko L."/>
        </authorList>
    </citation>
    <scope>NUCLEOTIDE SEQUENCE</scope>
    <source>
        <strain evidence="3">VKM B-2484</strain>
    </source>
</reference>
<evidence type="ECO:0000313" key="4">
    <source>
        <dbReference type="Proteomes" id="UP001143370"/>
    </source>
</evidence>
<evidence type="ECO:0008006" key="5">
    <source>
        <dbReference type="Google" id="ProtNLM"/>
    </source>
</evidence>
<gene>
    <name evidence="3" type="ORF">GCM10017643_03870</name>
</gene>